<comment type="caution">
    <text evidence="2">The sequence shown here is derived from an EMBL/GenBank/DDBJ whole genome shotgun (WGS) entry which is preliminary data.</text>
</comment>
<feature type="transmembrane region" description="Helical" evidence="1">
    <location>
        <begin position="17"/>
        <end position="37"/>
    </location>
</feature>
<sequence length="94" mass="9746">MSAPTALVGRTKRLPGWYSWAVAAGSFVAASLVLLLVSRPTPASVVLLGLVIFVVAGWAVSRSVEGPRRAKDRLATSVVTGAFALAMIPLVSLV</sequence>
<name>A0ABT5TTJ5_9MICO</name>
<keyword evidence="1" id="KW-0472">Membrane</keyword>
<evidence type="ECO:0000256" key="1">
    <source>
        <dbReference type="SAM" id="Phobius"/>
    </source>
</evidence>
<reference evidence="2" key="1">
    <citation type="submission" date="2023-02" db="EMBL/GenBank/DDBJ databases">
        <title>Georgenia sp.10Sc9-8, isolated from a soil sample collected from the Taklamakan desert.</title>
        <authorList>
            <person name="Liu S."/>
        </authorList>
    </citation>
    <scope>NUCLEOTIDE SEQUENCE</scope>
    <source>
        <strain evidence="2">10Sc9-8</strain>
    </source>
</reference>
<keyword evidence="1" id="KW-1133">Transmembrane helix</keyword>
<keyword evidence="1" id="KW-0812">Transmembrane</keyword>
<keyword evidence="3" id="KW-1185">Reference proteome</keyword>
<evidence type="ECO:0000313" key="3">
    <source>
        <dbReference type="Proteomes" id="UP001165561"/>
    </source>
</evidence>
<proteinExistence type="predicted"/>
<organism evidence="2 3">
    <name type="scientific">Georgenia halotolerans</name>
    <dbReference type="NCBI Taxonomy" id="3028317"/>
    <lineage>
        <taxon>Bacteria</taxon>
        <taxon>Bacillati</taxon>
        <taxon>Actinomycetota</taxon>
        <taxon>Actinomycetes</taxon>
        <taxon>Micrococcales</taxon>
        <taxon>Bogoriellaceae</taxon>
        <taxon>Georgenia</taxon>
    </lineage>
</organism>
<evidence type="ECO:0000313" key="2">
    <source>
        <dbReference type="EMBL" id="MDD9205383.1"/>
    </source>
</evidence>
<feature type="transmembrane region" description="Helical" evidence="1">
    <location>
        <begin position="43"/>
        <end position="61"/>
    </location>
</feature>
<dbReference type="Proteomes" id="UP001165561">
    <property type="component" value="Unassembled WGS sequence"/>
</dbReference>
<accession>A0ABT5TTJ5</accession>
<feature type="transmembrane region" description="Helical" evidence="1">
    <location>
        <begin position="73"/>
        <end position="93"/>
    </location>
</feature>
<feature type="non-terminal residue" evidence="2">
    <location>
        <position position="94"/>
    </location>
</feature>
<protein>
    <submittedName>
        <fullName evidence="2">Phosphate ABC transporter, permease protein PstA</fullName>
    </submittedName>
</protein>
<gene>
    <name evidence="2" type="ORF">PU560_02740</name>
</gene>
<dbReference type="EMBL" id="JARACI010000459">
    <property type="protein sequence ID" value="MDD9205383.1"/>
    <property type="molecule type" value="Genomic_DNA"/>
</dbReference>